<dbReference type="EnsemblPlants" id="Solyc02g080910.3.1">
    <property type="protein sequence ID" value="Solyc02g080910.3.1"/>
    <property type="gene ID" value="Solyc02g080910.3"/>
</dbReference>
<dbReference type="EC" id="4.2.2.2" evidence="3 8"/>
<dbReference type="InterPro" id="IPR045032">
    <property type="entry name" value="PEL"/>
</dbReference>
<dbReference type="SUPFAM" id="SSF51126">
    <property type="entry name" value="Pectin lyase-like"/>
    <property type="match status" value="2"/>
</dbReference>
<dbReference type="InterPro" id="IPR018082">
    <property type="entry name" value="AmbAllergen"/>
</dbReference>
<evidence type="ECO:0000256" key="2">
    <source>
        <dbReference type="ARBA" id="ARBA00005220"/>
    </source>
</evidence>
<feature type="domain" description="Pectate lyase" evidence="9">
    <location>
        <begin position="113"/>
        <end position="312"/>
    </location>
</feature>
<dbReference type="Gene3D" id="2.160.20.10">
    <property type="entry name" value="Single-stranded right-handed beta-helix, Pectin lyase-like"/>
    <property type="match status" value="2"/>
</dbReference>
<reference evidence="10" key="2">
    <citation type="submission" date="2019-01" db="UniProtKB">
        <authorList>
            <consortium name="EnsemblPlants"/>
        </authorList>
    </citation>
    <scope>IDENTIFICATION</scope>
    <source>
        <strain evidence="10">cv. Heinz 1706</strain>
    </source>
</reference>
<protein>
    <recommendedName>
        <fullName evidence="3 8">Pectate lyase</fullName>
        <ecNumber evidence="3 8">4.2.2.2</ecNumber>
    </recommendedName>
</protein>
<reference evidence="10" key="1">
    <citation type="journal article" date="2012" name="Nature">
        <title>The tomato genome sequence provides insights into fleshy fruit evolution.</title>
        <authorList>
            <consortium name="Tomato Genome Consortium"/>
        </authorList>
    </citation>
    <scope>NUCLEOTIDE SEQUENCE [LARGE SCALE GENOMIC DNA]</scope>
    <source>
        <strain evidence="10">cv. Heinz 1706</strain>
    </source>
</reference>
<dbReference type="Proteomes" id="UP000004994">
    <property type="component" value="Chromosome 2"/>
</dbReference>
<evidence type="ECO:0000256" key="7">
    <source>
        <dbReference type="ARBA" id="ARBA00023239"/>
    </source>
</evidence>
<comment type="similarity">
    <text evidence="8">Belongs to the polysaccharide lyase 1 family.</text>
</comment>
<evidence type="ECO:0000256" key="6">
    <source>
        <dbReference type="ARBA" id="ARBA00022837"/>
    </source>
</evidence>
<dbReference type="GO" id="GO:0030570">
    <property type="term" value="F:pectate lyase activity"/>
    <property type="evidence" value="ECO:0000318"/>
    <property type="project" value="GO_Central"/>
</dbReference>
<comment type="catalytic activity">
    <reaction evidence="1 8">
        <text>Eliminative cleavage of (1-&gt;4)-alpha-D-galacturonan to give oligosaccharides with 4-deoxy-alpha-D-galact-4-enuronosyl groups at their non-reducing ends.</text>
        <dbReference type="EC" id="4.2.2.2"/>
    </reaction>
</comment>
<dbReference type="STRING" id="4081.A0A3Q7F7C7"/>
<dbReference type="InterPro" id="IPR006626">
    <property type="entry name" value="PbH1"/>
</dbReference>
<keyword evidence="11" id="KW-1185">Reference proteome</keyword>
<dbReference type="PANTHER" id="PTHR31683">
    <property type="entry name" value="PECTATE LYASE 18-RELATED"/>
    <property type="match status" value="1"/>
</dbReference>
<keyword evidence="6 8" id="KW-0106">Calcium</keyword>
<dbReference type="GO" id="GO:0045490">
    <property type="term" value="P:pectin catabolic process"/>
    <property type="evidence" value="ECO:0007669"/>
    <property type="project" value="UniProtKB-UniPathway"/>
</dbReference>
<dbReference type="InterPro" id="IPR002022">
    <property type="entry name" value="Pec_lyase"/>
</dbReference>
<keyword evidence="4 8" id="KW-0479">Metal-binding</keyword>
<evidence type="ECO:0000313" key="11">
    <source>
        <dbReference type="Proteomes" id="UP000004994"/>
    </source>
</evidence>
<dbReference type="InterPro" id="IPR011050">
    <property type="entry name" value="Pectin_lyase_fold/virulence"/>
</dbReference>
<dbReference type="OMA" id="PCITIQR"/>
<comment type="cofactor">
    <cofactor evidence="8">
        <name>Ca(2+)</name>
        <dbReference type="ChEBI" id="CHEBI:29108"/>
    </cofactor>
    <text evidence="8">Binds 1 Ca(2+) ion. Required for its activity.</text>
</comment>
<keyword evidence="5 8" id="KW-0732">Signal</keyword>
<dbReference type="PANTHER" id="PTHR31683:SF80">
    <property type="entry name" value="PECTATE LYASE 16-RELATED"/>
    <property type="match status" value="1"/>
</dbReference>
<evidence type="ECO:0000313" key="10">
    <source>
        <dbReference type="EnsemblPlants" id="Solyc02g080910.3.1"/>
    </source>
</evidence>
<dbReference type="InterPro" id="IPR012334">
    <property type="entry name" value="Pectin_lyas_fold"/>
</dbReference>
<dbReference type="Pfam" id="PF00544">
    <property type="entry name" value="Pectate_lyase_4"/>
    <property type="match status" value="2"/>
</dbReference>
<proteinExistence type="inferred from homology"/>
<dbReference type="InParanoid" id="A0A3Q7F7C7"/>
<feature type="chain" id="PRO_5018376528" description="Pectate lyase" evidence="8">
    <location>
        <begin position="21"/>
        <end position="770"/>
    </location>
</feature>
<evidence type="ECO:0000259" key="9">
    <source>
        <dbReference type="SMART" id="SM00656"/>
    </source>
</evidence>
<dbReference type="SMART" id="SM00656">
    <property type="entry name" value="Amb_all"/>
    <property type="match status" value="2"/>
</dbReference>
<evidence type="ECO:0000256" key="1">
    <source>
        <dbReference type="ARBA" id="ARBA00000695"/>
    </source>
</evidence>
<dbReference type="PaxDb" id="4081-Solyc02g080910.2.1"/>
<evidence type="ECO:0000256" key="5">
    <source>
        <dbReference type="ARBA" id="ARBA00022729"/>
    </source>
</evidence>
<comment type="pathway">
    <text evidence="2 8">Glycan metabolism; pectin degradation; 2-dehydro-3-deoxy-D-gluconate from pectin: step 2/5.</text>
</comment>
<sequence>MASLALVLALLFLCISTLQAEYYAPSKNYYAPSTTKKTMNVIDSCWRAKSNWAKNRYALADCAVGYGKAAIGGKNGAIYVVTNPSDDPVNPKPGTLRYGVIQSKPLWIIFNKDMVITLKNELMINSYKTIDGRGAKVEIAYGPCITIQRVSHVIIHGISIHDCKPGKRGIVRDSPVHAGHRNGADGDGIDIFQSTHVWIDHCYLARCTDGLIDVIHASTGVTISNNYFTQHDKVSLFGHNDNNKEDKIMKVTVAFNYFGPGLIERIYTCRVRLGYAHVANNRYEKWLMYAIGGSANPTIFSEGNYFLASKSTQVSLQVSKNGWQNWKWRSSKDKFLNGAYFIPSGYGTTNPYYSKAQSFPVADGSMVPSLTADAGPFCSFFTIVASKSSDKDETKSLHDFFPSYDPQPHKNGLLNVIDSCWRWKGDWSSNRKALADCAIGFGSSTIGGKYGDIYIVNDSSDDPINPKPGTLRYGAIQSEPLWIIFKRDMVLTLENELMVNSYKTIDGRGAKVEISNGPCITLDYVTNVIIHGISIHDCKPGKKGMVRSSPEHVGERSGSDGDAISVFTSSNVWIDHCYLARATDGLLDVIHASTAVTISNNYFTEHDKVSHFQVMLLGHNDEYTADRNMKVTVVYNHFGRELVQRMVRHGYAHVANNYYDQWLMYAIGGSADPTIFSEGNYFIAPDKVIAIVMLQVTKRETEEKGWKSWKWRSSNDMFMNGAYFLPSGYGSIAPKYTRGQSFIVAHGAFTPSLTSNAGPLQCVVNEPSSV</sequence>
<keyword evidence="7 8" id="KW-0456">Lyase</keyword>
<name>A0A3Q7F7C7_SOLLC</name>
<dbReference type="Gramene" id="Solyc02g080910.3.1">
    <property type="protein sequence ID" value="Solyc02g080910.3.1"/>
    <property type="gene ID" value="Solyc02g080910.3"/>
</dbReference>
<dbReference type="SMART" id="SM00710">
    <property type="entry name" value="PbH1"/>
    <property type="match status" value="4"/>
</dbReference>
<evidence type="ECO:0000256" key="8">
    <source>
        <dbReference type="RuleBase" id="RU361123"/>
    </source>
</evidence>
<organism evidence="10">
    <name type="scientific">Solanum lycopersicum</name>
    <name type="common">Tomato</name>
    <name type="synonym">Lycopersicon esculentum</name>
    <dbReference type="NCBI Taxonomy" id="4081"/>
    <lineage>
        <taxon>Eukaryota</taxon>
        <taxon>Viridiplantae</taxon>
        <taxon>Streptophyta</taxon>
        <taxon>Embryophyta</taxon>
        <taxon>Tracheophyta</taxon>
        <taxon>Spermatophyta</taxon>
        <taxon>Magnoliopsida</taxon>
        <taxon>eudicotyledons</taxon>
        <taxon>Gunneridae</taxon>
        <taxon>Pentapetalae</taxon>
        <taxon>asterids</taxon>
        <taxon>lamiids</taxon>
        <taxon>Solanales</taxon>
        <taxon>Solanaceae</taxon>
        <taxon>Solanoideae</taxon>
        <taxon>Solaneae</taxon>
        <taxon>Solanum</taxon>
        <taxon>Solanum subgen. Lycopersicon</taxon>
    </lineage>
</organism>
<accession>A0A3Q7F7C7</accession>
<feature type="signal peptide" evidence="8">
    <location>
        <begin position="1"/>
        <end position="20"/>
    </location>
</feature>
<dbReference type="UniPathway" id="UPA00545">
    <property type="reaction ID" value="UER00824"/>
</dbReference>
<dbReference type="GO" id="GO:0046872">
    <property type="term" value="F:metal ion binding"/>
    <property type="evidence" value="ECO:0007669"/>
    <property type="project" value="UniProtKB-KW"/>
</dbReference>
<evidence type="ECO:0000256" key="3">
    <source>
        <dbReference type="ARBA" id="ARBA00012272"/>
    </source>
</evidence>
<dbReference type="AlphaFoldDB" id="A0A3Q7F7C7"/>
<dbReference type="PRINTS" id="PR00807">
    <property type="entry name" value="AMBALLERGEN"/>
</dbReference>
<feature type="domain" description="Pectate lyase" evidence="9">
    <location>
        <begin position="488"/>
        <end position="688"/>
    </location>
</feature>
<evidence type="ECO:0000256" key="4">
    <source>
        <dbReference type="ARBA" id="ARBA00022723"/>
    </source>
</evidence>